<feature type="transmembrane region" description="Helical" evidence="6">
    <location>
        <begin position="104"/>
        <end position="123"/>
    </location>
</feature>
<keyword evidence="7" id="KW-0732">Signal</keyword>
<feature type="transmembrane region" description="Helical" evidence="6">
    <location>
        <begin position="44"/>
        <end position="60"/>
    </location>
</feature>
<reference evidence="9" key="1">
    <citation type="submission" date="2016-11" db="EMBL/GenBank/DDBJ databases">
        <title>Comparative genomic and phenotypic analysis of Granulibacter bethesdensis clinical isolates from patients with chronic granulomatous disease.</title>
        <authorList>
            <person name="Zarember K.A."/>
            <person name="Porcella S.F."/>
            <person name="Chu J."/>
            <person name="Ding L."/>
            <person name="Dahlstrom E."/>
            <person name="Barbian K."/>
            <person name="Martens C."/>
            <person name="Sykora L."/>
            <person name="Kramer S."/>
            <person name="Pettinato A.M."/>
            <person name="Hong H."/>
            <person name="Wald G."/>
            <person name="Berg L.J."/>
            <person name="Rogge L.S."/>
            <person name="Greenberg D.E."/>
            <person name="Falcone E.L."/>
            <person name="Neves J.F."/>
            <person name="Simoes M.J."/>
            <person name="Casal M."/>
            <person name="Rodriguez-Lopez F.C."/>
            <person name="Zelazny A."/>
            <person name="Gallin J.I."/>
            <person name="Holland S.M."/>
        </authorList>
    </citation>
    <scope>NUCLEOTIDE SEQUENCE [LARGE SCALE GENOMIC DNA]</scope>
    <source>
        <strain evidence="9">NIH9.1</strain>
    </source>
</reference>
<dbReference type="Pfam" id="PF04241">
    <property type="entry name" value="DUF423"/>
    <property type="match status" value="1"/>
</dbReference>
<feature type="signal peptide" evidence="7">
    <location>
        <begin position="1"/>
        <end position="20"/>
    </location>
</feature>
<dbReference type="GO" id="GO:0005886">
    <property type="term" value="C:plasma membrane"/>
    <property type="evidence" value="ECO:0007669"/>
    <property type="project" value="TreeGrafter"/>
</dbReference>
<accession>A0AAC9P7X2</accession>
<gene>
    <name evidence="8" type="ORF">GbCGDNIH9_0166</name>
</gene>
<feature type="transmembrane region" description="Helical" evidence="6">
    <location>
        <begin position="69"/>
        <end position="92"/>
    </location>
</feature>
<dbReference type="PANTHER" id="PTHR43461">
    <property type="entry name" value="TRANSMEMBRANE PROTEIN 256"/>
    <property type="match status" value="1"/>
</dbReference>
<feature type="chain" id="PRO_5042064505" evidence="7">
    <location>
        <begin position="21"/>
        <end position="130"/>
    </location>
</feature>
<organism evidence="8 9">
    <name type="scientific">Granulibacter bethesdensis</name>
    <dbReference type="NCBI Taxonomy" id="364410"/>
    <lineage>
        <taxon>Bacteria</taxon>
        <taxon>Pseudomonadati</taxon>
        <taxon>Pseudomonadota</taxon>
        <taxon>Alphaproteobacteria</taxon>
        <taxon>Acetobacterales</taxon>
        <taxon>Acetobacteraceae</taxon>
        <taxon>Granulibacter</taxon>
    </lineage>
</organism>
<dbReference type="RefSeq" id="WP_072571737.1">
    <property type="nucleotide sequence ID" value="NZ_CP018191.1"/>
</dbReference>
<evidence type="ECO:0000256" key="1">
    <source>
        <dbReference type="ARBA" id="ARBA00004141"/>
    </source>
</evidence>
<evidence type="ECO:0000256" key="4">
    <source>
        <dbReference type="ARBA" id="ARBA00022989"/>
    </source>
</evidence>
<dbReference type="EMBL" id="CP018191">
    <property type="protein sequence ID" value="APH53389.1"/>
    <property type="molecule type" value="Genomic_DNA"/>
</dbReference>
<dbReference type="AlphaFoldDB" id="A0AAC9P7X2"/>
<evidence type="ECO:0000256" key="7">
    <source>
        <dbReference type="SAM" id="SignalP"/>
    </source>
</evidence>
<keyword evidence="3 6" id="KW-0812">Transmembrane</keyword>
<evidence type="ECO:0000256" key="3">
    <source>
        <dbReference type="ARBA" id="ARBA00022692"/>
    </source>
</evidence>
<comment type="similarity">
    <text evidence="2">Belongs to the UPF0382 family.</text>
</comment>
<evidence type="ECO:0000256" key="6">
    <source>
        <dbReference type="SAM" id="Phobius"/>
    </source>
</evidence>
<evidence type="ECO:0000313" key="8">
    <source>
        <dbReference type="EMBL" id="APH53389.1"/>
    </source>
</evidence>
<keyword evidence="5 6" id="KW-0472">Membrane</keyword>
<comment type="subcellular location">
    <subcellularLocation>
        <location evidence="1">Membrane</location>
        <topology evidence="1">Multi-pass membrane protein</topology>
    </subcellularLocation>
</comment>
<evidence type="ECO:0000313" key="9">
    <source>
        <dbReference type="Proteomes" id="UP000182373"/>
    </source>
</evidence>
<dbReference type="Proteomes" id="UP000182373">
    <property type="component" value="Chromosome"/>
</dbReference>
<sequence>MARVLLTLGGLSGCMAVVMAAIAAHALSDPDTIRLVQTGVQMQGWHAIMMIISALLATHLNKGGVARKIALAAGGAFFVGTVLFCGDLYVLALQGISLSPLAPIGGVTLMLGWLGVATAGAVGQSTSFTH</sequence>
<proteinExistence type="inferred from homology"/>
<keyword evidence="4 6" id="KW-1133">Transmembrane helix</keyword>
<name>A0AAC9P7X2_9PROT</name>
<dbReference type="PANTHER" id="PTHR43461:SF1">
    <property type="entry name" value="TRANSMEMBRANE PROTEIN 256"/>
    <property type="match status" value="1"/>
</dbReference>
<evidence type="ECO:0000256" key="2">
    <source>
        <dbReference type="ARBA" id="ARBA00009694"/>
    </source>
</evidence>
<dbReference type="InterPro" id="IPR006696">
    <property type="entry name" value="DUF423"/>
</dbReference>
<protein>
    <submittedName>
        <fullName evidence="8">Membrane spanning protein</fullName>
    </submittedName>
</protein>
<evidence type="ECO:0000256" key="5">
    <source>
        <dbReference type="ARBA" id="ARBA00023136"/>
    </source>
</evidence>